<dbReference type="EMBL" id="CP073041">
    <property type="protein sequence ID" value="UXE59279.1"/>
    <property type="molecule type" value="Genomic_DNA"/>
</dbReference>
<name>A0A977KSZ7_9CYAN</name>
<proteinExistence type="predicted"/>
<dbReference type="Proteomes" id="UP001065613">
    <property type="component" value="Chromosome"/>
</dbReference>
<dbReference type="InterPro" id="IPR038670">
    <property type="entry name" value="HslJ-like_sf"/>
</dbReference>
<feature type="domain" description="DUF306" evidence="1">
    <location>
        <begin position="48"/>
        <end position="144"/>
    </location>
</feature>
<feature type="domain" description="DUF306" evidence="1">
    <location>
        <begin position="176"/>
        <end position="276"/>
    </location>
</feature>
<accession>A0A977KSZ7</accession>
<dbReference type="Pfam" id="PF03724">
    <property type="entry name" value="META"/>
    <property type="match status" value="2"/>
</dbReference>
<evidence type="ECO:0000313" key="2">
    <source>
        <dbReference type="EMBL" id="UXE59279.1"/>
    </source>
</evidence>
<evidence type="ECO:0000259" key="1">
    <source>
        <dbReference type="Pfam" id="PF03724"/>
    </source>
</evidence>
<dbReference type="AlphaFoldDB" id="A0A977KSZ7"/>
<gene>
    <name evidence="2" type="ORF">KA717_25875</name>
</gene>
<dbReference type="PANTHER" id="PTHR35535:SF1">
    <property type="entry name" value="HEAT SHOCK PROTEIN HSLJ"/>
    <property type="match status" value="1"/>
</dbReference>
<dbReference type="Gene3D" id="2.40.128.270">
    <property type="match status" value="2"/>
</dbReference>
<dbReference type="InterPro" id="IPR005184">
    <property type="entry name" value="DUF306_Meta_HslJ"/>
</dbReference>
<organism evidence="2">
    <name type="scientific">Woronichinia naegeliana WA131</name>
    <dbReference type="NCBI Taxonomy" id="2824559"/>
    <lineage>
        <taxon>Bacteria</taxon>
        <taxon>Bacillati</taxon>
        <taxon>Cyanobacteriota</taxon>
        <taxon>Cyanophyceae</taxon>
        <taxon>Synechococcales</taxon>
        <taxon>Coelosphaeriaceae</taxon>
        <taxon>Woronichinia</taxon>
    </lineage>
</organism>
<protein>
    <submittedName>
        <fullName evidence="2">META domain-containing protein</fullName>
    </submittedName>
</protein>
<dbReference type="KEGG" id="wna:KA717_25875"/>
<dbReference type="InterPro" id="IPR053147">
    <property type="entry name" value="Hsp_HslJ-like"/>
</dbReference>
<sequence>MSIRYKKCHYAFFLALGILLIPLPGNSKLFPLTESAMTKPAIAVRQPNNLKGTIWQLVSWDNPAFVPGSEIILRFTDQNVNGSTGCNRYQGDYQVKGNQLQIGAIARTRMACADNLMQQEMAYLKALETIQSYTLTTDGKLEIRCGQTGPSQVLQFVRVETTAASLNPSNNPTSMTLEGTAWRLIRIGSASLLKERPATLSFKNNSISGTAGCNRFAGSFTQKDDQLSISSELISTMMACPEPWMEQEQKVLSILKVVTRYSIDEQGQLLLYSGDNGDKPALVLVPLDTNLETNKGSKVH</sequence>
<reference evidence="2" key="1">
    <citation type="submission" date="2021-04" db="EMBL/GenBank/DDBJ databases">
        <title>Genome sequence of Woronichinia naegeliana from Washington state freshwater lake bloom.</title>
        <authorList>
            <person name="Dreher T.W."/>
        </authorList>
    </citation>
    <scope>NUCLEOTIDE SEQUENCE</scope>
    <source>
        <strain evidence="2">WA131</strain>
    </source>
</reference>
<dbReference type="PANTHER" id="PTHR35535">
    <property type="entry name" value="HEAT SHOCK PROTEIN HSLJ"/>
    <property type="match status" value="1"/>
</dbReference>